<dbReference type="Proteomes" id="UP000218891">
    <property type="component" value="Chromosome"/>
</dbReference>
<feature type="compositionally biased region" description="Basic and acidic residues" evidence="1">
    <location>
        <begin position="1"/>
        <end position="15"/>
    </location>
</feature>
<protein>
    <submittedName>
        <fullName evidence="2">Uncharacterized protein</fullName>
    </submittedName>
</protein>
<keyword evidence="3" id="KW-1185">Reference proteome</keyword>
<name>A0ABM6PDW0_9RHOB</name>
<evidence type="ECO:0000256" key="1">
    <source>
        <dbReference type="SAM" id="MobiDB-lite"/>
    </source>
</evidence>
<organism evidence="2 3">
    <name type="scientific">Phaeobacter piscinae</name>
    <dbReference type="NCBI Taxonomy" id="1580596"/>
    <lineage>
        <taxon>Bacteria</taxon>
        <taxon>Pseudomonadati</taxon>
        <taxon>Pseudomonadota</taxon>
        <taxon>Alphaproteobacteria</taxon>
        <taxon>Rhodobacterales</taxon>
        <taxon>Roseobacteraceae</taxon>
        <taxon>Phaeobacter</taxon>
    </lineage>
</organism>
<evidence type="ECO:0000313" key="3">
    <source>
        <dbReference type="Proteomes" id="UP000218891"/>
    </source>
</evidence>
<proteinExistence type="predicted"/>
<accession>A0ABM6PDW0</accession>
<reference evidence="2 3" key="4">
    <citation type="journal article" date="2018" name="Environ. Microbiol. Rep.">
        <title>Phylogenetic distribution of roseobacticides in the Roseobacter group and their effect on microalgae.</title>
        <authorList>
            <person name="Sonnenschein E.C."/>
            <person name="Phippen C.B."/>
            <person name="Bentzon-Tilia M."/>
            <person name="Rasmussen S.A."/>
            <person name="Nielsen K.F."/>
            <person name="Gram L."/>
        </authorList>
    </citation>
    <scope>NUCLEOTIDE SEQUENCE [LARGE SCALE GENOMIC DNA]</scope>
    <source>
        <strain evidence="2 3">P36</strain>
    </source>
</reference>
<dbReference type="EMBL" id="CP010643">
    <property type="protein sequence ID" value="ATG35930.1"/>
    <property type="molecule type" value="Genomic_DNA"/>
</dbReference>
<evidence type="ECO:0000313" key="2">
    <source>
        <dbReference type="EMBL" id="ATG35930.1"/>
    </source>
</evidence>
<reference evidence="2 3" key="2">
    <citation type="journal article" date="2017" name="Genome Biol. Evol.">
        <title>Trajectories and Drivers of Genome Evolution in Surface-Associated Marine Phaeobacter.</title>
        <authorList>
            <person name="Freese H.M."/>
            <person name="Sikorski J."/>
            <person name="Bunk B."/>
            <person name="Scheuner C."/>
            <person name="Meier-Kolthoff J.P."/>
            <person name="Sproer C."/>
            <person name="Gram L."/>
            <person name="Overmann J."/>
        </authorList>
    </citation>
    <scope>NUCLEOTIDE SEQUENCE [LARGE SCALE GENOMIC DNA]</scope>
    <source>
        <strain evidence="2 3">P36</strain>
    </source>
</reference>
<sequence length="57" mass="6053">MTEPRKHDDRIKITEDGVETSSDLGIPTFTEDGLTISAAPISVVSNSIKRSIDGGHG</sequence>
<gene>
    <name evidence="2" type="ORF">PhaeoP36_01788</name>
</gene>
<reference evidence="2 3" key="3">
    <citation type="journal article" date="2017" name="Int. J. Syst. Evol. Microbiol.">
        <title>Adaptation of Surface-Associated Bacteria to the Open Ocean: A Genomically Distinct Subpopulation of Phaeobacter gallaeciensis Colonizes Pacific Mesozooplankton.</title>
        <authorList>
            <person name="Freese H.M."/>
            <person name="Methner A."/>
            <person name="Overmann J."/>
        </authorList>
    </citation>
    <scope>NUCLEOTIDE SEQUENCE [LARGE SCALE GENOMIC DNA]</scope>
    <source>
        <strain evidence="2 3">P36</strain>
    </source>
</reference>
<dbReference type="RefSeq" id="WP_158524465.1">
    <property type="nucleotide sequence ID" value="NZ_CP010643.1"/>
</dbReference>
<reference evidence="2 3" key="1">
    <citation type="journal article" date="2017" name="Front. Microbiol.">
        <title>Phaeobacter piscinae sp. nov., a species of the Roseobacter group and potential aquaculture probiont.</title>
        <authorList>
            <person name="Sonnenschein E.C."/>
            <person name="Phippen C.B.W."/>
            <person name="Nielsen K.F."/>
            <person name="Mateiu R.V."/>
            <person name="Melchiorsen J."/>
            <person name="Gram L."/>
            <person name="Overmann J."/>
            <person name="Freese H.M."/>
        </authorList>
    </citation>
    <scope>NUCLEOTIDE SEQUENCE [LARGE SCALE GENOMIC DNA]</scope>
    <source>
        <strain evidence="2 3">P36</strain>
    </source>
</reference>
<feature type="region of interest" description="Disordered" evidence="1">
    <location>
        <begin position="1"/>
        <end position="25"/>
    </location>
</feature>